<gene>
    <name evidence="2" type="ORF">DV20_13215</name>
</gene>
<evidence type="ECO:0000313" key="2">
    <source>
        <dbReference type="EMBL" id="KDN21876.1"/>
    </source>
</evidence>
<comment type="caution">
    <text evidence="2">The sequence shown here is derived from an EMBL/GenBank/DDBJ whole genome shotgun (WGS) entry which is preliminary data.</text>
</comment>
<proteinExistence type="predicted"/>
<dbReference type="OrthoDB" id="4569917at2"/>
<keyword evidence="3" id="KW-1185">Reference proteome</keyword>
<evidence type="ECO:0000313" key="3">
    <source>
        <dbReference type="Proteomes" id="UP000027345"/>
    </source>
</evidence>
<dbReference type="RefSeq" id="WP_063607805.1">
    <property type="nucleotide sequence ID" value="NZ_JMQI01000026.1"/>
</dbReference>
<accession>A0A066U347</accession>
<name>A0A066U347_9PSEU</name>
<sequence length="126" mass="13504">MLKPLLRGVAAGAAGTTALNAVTYLDMVLRGRAASSTPEESVRRLAAKTGIPIPGDEEQRSHREPGAGALLRRRPRRRPAAGLPMASMGVSDPREWNVPDWLSDLIPHLAYGLTTATTYAAMTEDD</sequence>
<evidence type="ECO:0000256" key="1">
    <source>
        <dbReference type="SAM" id="MobiDB-lite"/>
    </source>
</evidence>
<dbReference type="eggNOG" id="ENOG5032YR4">
    <property type="taxonomic scope" value="Bacteria"/>
</dbReference>
<dbReference type="AlphaFoldDB" id="A0A066U347"/>
<feature type="region of interest" description="Disordered" evidence="1">
    <location>
        <begin position="50"/>
        <end position="89"/>
    </location>
</feature>
<dbReference type="EMBL" id="JMQI01000026">
    <property type="protein sequence ID" value="KDN21876.1"/>
    <property type="molecule type" value="Genomic_DNA"/>
</dbReference>
<organism evidence="2 3">
    <name type="scientific">Amycolatopsis rifamycinica</name>
    <dbReference type="NCBI Taxonomy" id="287986"/>
    <lineage>
        <taxon>Bacteria</taxon>
        <taxon>Bacillati</taxon>
        <taxon>Actinomycetota</taxon>
        <taxon>Actinomycetes</taxon>
        <taxon>Pseudonocardiales</taxon>
        <taxon>Pseudonocardiaceae</taxon>
        <taxon>Amycolatopsis</taxon>
    </lineage>
</organism>
<dbReference type="STRING" id="287986.DV20_13215"/>
<reference evidence="2 3" key="1">
    <citation type="submission" date="2014-05" db="EMBL/GenBank/DDBJ databases">
        <title>Draft genome sequence of Amycolatopsis rifamycinica DSM 46095.</title>
        <authorList>
            <person name="Lal R."/>
            <person name="Saxena A."/>
            <person name="Kumari R."/>
            <person name="Mukherjee U."/>
            <person name="Singh P."/>
            <person name="Sangwan N."/>
            <person name="Mahato N.K."/>
        </authorList>
    </citation>
    <scope>NUCLEOTIDE SEQUENCE [LARGE SCALE GENOMIC DNA]</scope>
    <source>
        <strain evidence="2 3">DSM 46095</strain>
    </source>
</reference>
<protein>
    <submittedName>
        <fullName evidence="2">Uncharacterized protein</fullName>
    </submittedName>
</protein>
<dbReference type="Proteomes" id="UP000027345">
    <property type="component" value="Unassembled WGS sequence"/>
</dbReference>